<feature type="transmembrane region" description="Helical" evidence="2">
    <location>
        <begin position="59"/>
        <end position="92"/>
    </location>
</feature>
<dbReference type="Pfam" id="PF06055">
    <property type="entry name" value="ExoD"/>
    <property type="match status" value="1"/>
</dbReference>
<feature type="region of interest" description="Disordered" evidence="1">
    <location>
        <begin position="1"/>
        <end position="25"/>
    </location>
</feature>
<evidence type="ECO:0000256" key="1">
    <source>
        <dbReference type="SAM" id="MobiDB-lite"/>
    </source>
</evidence>
<dbReference type="PIRSF" id="PIRSF033239">
    <property type="entry name" value="ExoD"/>
    <property type="match status" value="1"/>
</dbReference>
<dbReference type="RefSeq" id="WP_180284438.1">
    <property type="nucleotide sequence ID" value="NZ_JABFDB010000021.1"/>
</dbReference>
<comment type="caution">
    <text evidence="3">The sequence shown here is derived from an EMBL/GenBank/DDBJ whole genome shotgun (WGS) entry which is preliminary data.</text>
</comment>
<sequence length="223" mass="23369">MTAPVPGDGVFYDEPAAASRPGPERTSDVLTRFLAELPDGRVTIGDLMRALGDRSLGTVLLALSIPTVSPVPLGVSVLFNLPVLLFSIQLLFGHGDAGLPGWLSRRSVARSTAARMITAVLPRLTGIERTLQPRLPALARIDGQPWFPLLIFVLALVAFVPLPLMGWLPGFALVFLALGLIERDGAAVGFGLALAAGAVLFASVLVSGLSYAGHELLTGTTDP</sequence>
<dbReference type="PANTHER" id="PTHR41795:SF1">
    <property type="entry name" value="EXOPOLYSACCHARIDE SYNTHESIS PROTEIN"/>
    <property type="match status" value="1"/>
</dbReference>
<keyword evidence="4" id="KW-1185">Reference proteome</keyword>
<feature type="transmembrane region" description="Helical" evidence="2">
    <location>
        <begin position="146"/>
        <end position="178"/>
    </location>
</feature>
<evidence type="ECO:0000313" key="4">
    <source>
        <dbReference type="Proteomes" id="UP000584642"/>
    </source>
</evidence>
<proteinExistence type="predicted"/>
<evidence type="ECO:0000313" key="3">
    <source>
        <dbReference type="EMBL" id="NYZ22657.1"/>
    </source>
</evidence>
<accession>A0ABX2THK8</accession>
<evidence type="ECO:0000256" key="2">
    <source>
        <dbReference type="SAM" id="Phobius"/>
    </source>
</evidence>
<organism evidence="3 4">
    <name type="scientific">Azospirillum oleiclasticum</name>
    <dbReference type="NCBI Taxonomy" id="2735135"/>
    <lineage>
        <taxon>Bacteria</taxon>
        <taxon>Pseudomonadati</taxon>
        <taxon>Pseudomonadota</taxon>
        <taxon>Alphaproteobacteria</taxon>
        <taxon>Rhodospirillales</taxon>
        <taxon>Azospirillaceae</taxon>
        <taxon>Azospirillum</taxon>
    </lineage>
</organism>
<dbReference type="PANTHER" id="PTHR41795">
    <property type="entry name" value="EXOPOLYSACCHARIDE SYNTHESIS PROTEIN"/>
    <property type="match status" value="1"/>
</dbReference>
<protein>
    <submittedName>
        <fullName evidence="3">Exopolysaccharide biosynthesis protein</fullName>
    </submittedName>
</protein>
<dbReference type="Proteomes" id="UP000584642">
    <property type="component" value="Unassembled WGS sequence"/>
</dbReference>
<name>A0ABX2THK8_9PROT</name>
<dbReference type="InterPro" id="IPR010331">
    <property type="entry name" value="ExoD"/>
</dbReference>
<feature type="transmembrane region" description="Helical" evidence="2">
    <location>
        <begin position="190"/>
        <end position="213"/>
    </location>
</feature>
<keyword evidence="2" id="KW-0472">Membrane</keyword>
<gene>
    <name evidence="3" type="ORF">HND93_23345</name>
</gene>
<keyword evidence="2" id="KW-0812">Transmembrane</keyword>
<reference evidence="3 4" key="1">
    <citation type="submission" date="2020-05" db="EMBL/GenBank/DDBJ databases">
        <title>Azospirillum oleiclasticum sp. nov, a nitrogen-fixing and heavy crude oil-emulsifying bacterium isolated from the crude oil of Yumen Oilfield.</title>
        <authorList>
            <person name="Wu D."/>
            <person name="Cai M."/>
            <person name="Zhang X."/>
        </authorList>
    </citation>
    <scope>NUCLEOTIDE SEQUENCE [LARGE SCALE GENOMIC DNA]</scope>
    <source>
        <strain evidence="3 4">ROY-1-1-2</strain>
    </source>
</reference>
<dbReference type="EMBL" id="JABFDB010000021">
    <property type="protein sequence ID" value="NYZ22657.1"/>
    <property type="molecule type" value="Genomic_DNA"/>
</dbReference>
<keyword evidence="2" id="KW-1133">Transmembrane helix</keyword>